<name>A0A1I0XUM8_9BACI</name>
<dbReference type="GO" id="GO:0008757">
    <property type="term" value="F:S-adenosylmethionine-dependent methyltransferase activity"/>
    <property type="evidence" value="ECO:0007669"/>
    <property type="project" value="InterPro"/>
</dbReference>
<evidence type="ECO:0000313" key="3">
    <source>
        <dbReference type="Proteomes" id="UP000198642"/>
    </source>
</evidence>
<accession>A0A1I0XUM8</accession>
<dbReference type="SUPFAM" id="SSF53335">
    <property type="entry name" value="S-adenosyl-L-methionine-dependent methyltransferases"/>
    <property type="match status" value="1"/>
</dbReference>
<organism evidence="2 3">
    <name type="scientific">Lentibacillus halodurans</name>
    <dbReference type="NCBI Taxonomy" id="237679"/>
    <lineage>
        <taxon>Bacteria</taxon>
        <taxon>Bacillati</taxon>
        <taxon>Bacillota</taxon>
        <taxon>Bacilli</taxon>
        <taxon>Bacillales</taxon>
        <taxon>Bacillaceae</taxon>
        <taxon>Lentibacillus</taxon>
    </lineage>
</organism>
<dbReference type="PANTHER" id="PTHR43861:SF1">
    <property type="entry name" value="TRANS-ACONITATE 2-METHYLTRANSFERASE"/>
    <property type="match status" value="1"/>
</dbReference>
<evidence type="ECO:0000259" key="1">
    <source>
        <dbReference type="Pfam" id="PF08241"/>
    </source>
</evidence>
<dbReference type="AlphaFoldDB" id="A0A1I0XUM8"/>
<feature type="domain" description="Methyltransferase type 11" evidence="1">
    <location>
        <begin position="53"/>
        <end position="145"/>
    </location>
</feature>
<dbReference type="PANTHER" id="PTHR43861">
    <property type="entry name" value="TRANS-ACONITATE 2-METHYLTRANSFERASE-RELATED"/>
    <property type="match status" value="1"/>
</dbReference>
<dbReference type="GO" id="GO:0032259">
    <property type="term" value="P:methylation"/>
    <property type="evidence" value="ECO:0007669"/>
    <property type="project" value="UniProtKB-KW"/>
</dbReference>
<keyword evidence="3" id="KW-1185">Reference proteome</keyword>
<dbReference type="Pfam" id="PF08241">
    <property type="entry name" value="Methyltransf_11"/>
    <property type="match status" value="1"/>
</dbReference>
<protein>
    <submittedName>
        <fullName evidence="2">Methyltransferase domain-containing protein</fullName>
    </submittedName>
</protein>
<dbReference type="Gene3D" id="3.40.50.150">
    <property type="entry name" value="Vaccinia Virus protein VP39"/>
    <property type="match status" value="1"/>
</dbReference>
<keyword evidence="2" id="KW-0808">Transferase</keyword>
<keyword evidence="2" id="KW-0489">Methyltransferase</keyword>
<dbReference type="OrthoDB" id="5522265at2"/>
<dbReference type="Proteomes" id="UP000198642">
    <property type="component" value="Unassembled WGS sequence"/>
</dbReference>
<dbReference type="STRING" id="237679.SAMN04488072_10643"/>
<dbReference type="CDD" id="cd02440">
    <property type="entry name" value="AdoMet_MTases"/>
    <property type="match status" value="1"/>
</dbReference>
<evidence type="ECO:0000313" key="2">
    <source>
        <dbReference type="EMBL" id="SFB04839.1"/>
    </source>
</evidence>
<dbReference type="InterPro" id="IPR029063">
    <property type="entry name" value="SAM-dependent_MTases_sf"/>
</dbReference>
<sequence length="228" mass="26024">MSQSFNWHKEAEVQWDNRAEFWNERSKEMWDRGSRKQIVPFIEKHLEKGSSIVDVGCGDGYGSYKLHKSGYNVTGVDISGEMIKLAKKRLYQEDIAFLQGDITSLPMCDASQDSMMAINVIEWTASPVDVLKELGRVLKKDGLLFAGILGPTAGPRMNSYPRLHGEKAICNTMMPWEFQQLASELHFEYMDGLGVFKKEVNGKHYEHLPLDLQQALTFMWVFLLRKAG</sequence>
<dbReference type="InterPro" id="IPR013216">
    <property type="entry name" value="Methyltransf_11"/>
</dbReference>
<gene>
    <name evidence="2" type="ORF">SAMN04488072_10643</name>
</gene>
<dbReference type="EMBL" id="FOJW01000006">
    <property type="protein sequence ID" value="SFB04839.1"/>
    <property type="molecule type" value="Genomic_DNA"/>
</dbReference>
<proteinExistence type="predicted"/>
<dbReference type="RefSeq" id="WP_090236512.1">
    <property type="nucleotide sequence ID" value="NZ_FOJW01000006.1"/>
</dbReference>
<reference evidence="2 3" key="1">
    <citation type="submission" date="2016-10" db="EMBL/GenBank/DDBJ databases">
        <authorList>
            <person name="de Groot N.N."/>
        </authorList>
    </citation>
    <scope>NUCLEOTIDE SEQUENCE [LARGE SCALE GENOMIC DNA]</scope>
    <source>
        <strain evidence="2 3">CGMCC 1.3702</strain>
    </source>
</reference>